<gene>
    <name evidence="8" type="ORF">T01_2173</name>
</gene>
<feature type="region of interest" description="Disordered" evidence="6">
    <location>
        <begin position="70"/>
        <end position="93"/>
    </location>
</feature>
<evidence type="ECO:0000256" key="7">
    <source>
        <dbReference type="SAM" id="Phobius"/>
    </source>
</evidence>
<dbReference type="InterPro" id="IPR029673">
    <property type="entry name" value="TMEM179"/>
</dbReference>
<dbReference type="OrthoDB" id="5915694at2759"/>
<keyword evidence="9" id="KW-1185">Reference proteome</keyword>
<feature type="transmembrane region" description="Helical" evidence="7">
    <location>
        <begin position="218"/>
        <end position="237"/>
    </location>
</feature>
<organism evidence="8 9">
    <name type="scientific">Trichinella spiralis</name>
    <name type="common">Trichina worm</name>
    <dbReference type="NCBI Taxonomy" id="6334"/>
    <lineage>
        <taxon>Eukaryota</taxon>
        <taxon>Metazoa</taxon>
        <taxon>Ecdysozoa</taxon>
        <taxon>Nematoda</taxon>
        <taxon>Enoplea</taxon>
        <taxon>Dorylaimia</taxon>
        <taxon>Trichinellida</taxon>
        <taxon>Trichinellidae</taxon>
        <taxon>Trichinella</taxon>
    </lineage>
</organism>
<keyword evidence="4 7" id="KW-0472">Membrane</keyword>
<keyword evidence="3 7" id="KW-1133">Transmembrane helix</keyword>
<evidence type="ECO:0000256" key="5">
    <source>
        <dbReference type="ARBA" id="ARBA00093776"/>
    </source>
</evidence>
<comment type="similarity">
    <text evidence="5">Belongs to the TMEM179 family.</text>
</comment>
<dbReference type="Proteomes" id="UP000054776">
    <property type="component" value="Unassembled WGS sequence"/>
</dbReference>
<protein>
    <submittedName>
        <fullName evidence="8">Uncharacterized protein</fullName>
    </submittedName>
</protein>
<sequence length="433" mass="49439">MEHSSTINKRLRKCLRNKLKNVFCAKLSQTSQPVDGSCGPVCFLFMEVKVRLNCTDDSIEIIRQSKPLADNGRGLTTQESSSKQKNDNSTERSSMISRVNLEKAQMRISRWHGFQIAALGCAFLCCTVAAFCLSYALLSLQSDCLLFASWNYTVDTQTKVIRVFYDQTQWGDSYQCSLTLYSLVTAALASFMCCWFFIFFRPRKAFPRQNTHSTASTLVLPILLISFIFVMLMIIASSRLLTGLLYWCDAIVKEFGSCNFPSDYEIILMWNVRTIDYFGFLASSSVGYSRGSAVCSGWQFFSVYSLVGVCILIFPELMFQMEELRPMRNRLLLNLYLIFNDDLFYASAAACMASATNNACGFAFQFYGRVPVFYNFTTIIYGAINIKLFYACIHVQIYFCNKKNSEKEEWKNRGCAFFKHVRLATTTRIEMSI</sequence>
<keyword evidence="2 7" id="KW-0812">Transmembrane</keyword>
<feature type="transmembrane region" description="Helical" evidence="7">
    <location>
        <begin position="331"/>
        <end position="356"/>
    </location>
</feature>
<evidence type="ECO:0000256" key="6">
    <source>
        <dbReference type="SAM" id="MobiDB-lite"/>
    </source>
</evidence>
<dbReference type="PANTHER" id="PTHR31872">
    <property type="entry name" value="TRANSMEMBRANE PROTEIN 179"/>
    <property type="match status" value="1"/>
</dbReference>
<feature type="transmembrane region" description="Helical" evidence="7">
    <location>
        <begin position="178"/>
        <end position="198"/>
    </location>
</feature>
<evidence type="ECO:0000256" key="3">
    <source>
        <dbReference type="ARBA" id="ARBA00022989"/>
    </source>
</evidence>
<proteinExistence type="inferred from homology"/>
<comment type="subcellular location">
    <subcellularLocation>
        <location evidence="1">Membrane</location>
        <topology evidence="1">Multi-pass membrane protein</topology>
    </subcellularLocation>
</comment>
<comment type="caution">
    <text evidence="8">The sequence shown here is derived from an EMBL/GenBank/DDBJ whole genome shotgun (WGS) entry which is preliminary data.</text>
</comment>
<name>A0A0V1BLJ1_TRISP</name>
<evidence type="ECO:0000313" key="9">
    <source>
        <dbReference type="Proteomes" id="UP000054776"/>
    </source>
</evidence>
<evidence type="ECO:0000256" key="2">
    <source>
        <dbReference type="ARBA" id="ARBA00022692"/>
    </source>
</evidence>
<evidence type="ECO:0000313" key="8">
    <source>
        <dbReference type="EMBL" id="KRY37647.1"/>
    </source>
</evidence>
<feature type="transmembrane region" description="Helical" evidence="7">
    <location>
        <begin position="116"/>
        <end position="138"/>
    </location>
</feature>
<feature type="transmembrane region" description="Helical" evidence="7">
    <location>
        <begin position="298"/>
        <end position="319"/>
    </location>
</feature>
<reference evidence="8 9" key="1">
    <citation type="submission" date="2015-01" db="EMBL/GenBank/DDBJ databases">
        <title>Evolution of Trichinella species and genotypes.</title>
        <authorList>
            <person name="Korhonen P.K."/>
            <person name="Edoardo P."/>
            <person name="Giuseppe L.R."/>
            <person name="Gasser R.B."/>
        </authorList>
    </citation>
    <scope>NUCLEOTIDE SEQUENCE [LARGE SCALE GENOMIC DNA]</scope>
    <source>
        <strain evidence="8">ISS3</strain>
    </source>
</reference>
<dbReference type="EMBL" id="JYDH01000032">
    <property type="protein sequence ID" value="KRY37647.1"/>
    <property type="molecule type" value="Genomic_DNA"/>
</dbReference>
<dbReference type="InterPro" id="IPR059010">
    <property type="entry name" value="TMEM179-179B"/>
</dbReference>
<feature type="transmembrane region" description="Helical" evidence="7">
    <location>
        <begin position="376"/>
        <end position="399"/>
    </location>
</feature>
<dbReference type="Pfam" id="PF26158">
    <property type="entry name" value="Claudin_TMEM179-179B"/>
    <property type="match status" value="1"/>
</dbReference>
<accession>A0A0V1BLJ1</accession>
<evidence type="ECO:0000256" key="4">
    <source>
        <dbReference type="ARBA" id="ARBA00023136"/>
    </source>
</evidence>
<dbReference type="PANTHER" id="PTHR31872:SF4">
    <property type="entry name" value="TRANSMEMBRANE PROTEIN 179"/>
    <property type="match status" value="1"/>
</dbReference>
<evidence type="ECO:0000256" key="1">
    <source>
        <dbReference type="ARBA" id="ARBA00004141"/>
    </source>
</evidence>
<dbReference type="AlphaFoldDB" id="A0A0V1BLJ1"/>
<dbReference type="InParanoid" id="A0A0V1BLJ1"/>